<protein>
    <submittedName>
        <fullName evidence="1">Uncharacterized protein</fullName>
    </submittedName>
</protein>
<reference evidence="1" key="3">
    <citation type="submission" date="2022-01" db="UniProtKB">
        <authorList>
            <consortium name="EnsemblPlants"/>
        </authorList>
    </citation>
    <scope>IDENTIFICATION</scope>
    <source>
        <strain evidence="1">subsp. vulgare</strain>
    </source>
</reference>
<dbReference type="EnsemblPlants" id="HORVU.MOREX.r3.1HG0033070.1">
    <property type="protein sequence ID" value="HORVU.MOREX.r3.1HG0033070.1.CDS1"/>
    <property type="gene ID" value="HORVU.MOREX.r3.1HG0033070"/>
</dbReference>
<reference evidence="2" key="1">
    <citation type="journal article" date="2012" name="Nature">
        <title>A physical, genetic and functional sequence assembly of the barley genome.</title>
        <authorList>
            <consortium name="The International Barley Genome Sequencing Consortium"/>
            <person name="Mayer K.F."/>
            <person name="Waugh R."/>
            <person name="Brown J.W."/>
            <person name="Schulman A."/>
            <person name="Langridge P."/>
            <person name="Platzer M."/>
            <person name="Fincher G.B."/>
            <person name="Muehlbauer G.J."/>
            <person name="Sato K."/>
            <person name="Close T.J."/>
            <person name="Wise R.P."/>
            <person name="Stein N."/>
        </authorList>
    </citation>
    <scope>NUCLEOTIDE SEQUENCE [LARGE SCALE GENOMIC DNA]</scope>
    <source>
        <strain evidence="2">cv. Morex</strain>
    </source>
</reference>
<proteinExistence type="predicted"/>
<dbReference type="PANTHER" id="PTHR33087:SF31">
    <property type="entry name" value="OS06G0482850 PROTEIN"/>
    <property type="match status" value="1"/>
</dbReference>
<organism evidence="1 2">
    <name type="scientific">Hordeum vulgare subsp. vulgare</name>
    <name type="common">Domesticated barley</name>
    <dbReference type="NCBI Taxonomy" id="112509"/>
    <lineage>
        <taxon>Eukaryota</taxon>
        <taxon>Viridiplantae</taxon>
        <taxon>Streptophyta</taxon>
        <taxon>Embryophyta</taxon>
        <taxon>Tracheophyta</taxon>
        <taxon>Spermatophyta</taxon>
        <taxon>Magnoliopsida</taxon>
        <taxon>Liliopsida</taxon>
        <taxon>Poales</taxon>
        <taxon>Poaceae</taxon>
        <taxon>BOP clade</taxon>
        <taxon>Pooideae</taxon>
        <taxon>Triticodae</taxon>
        <taxon>Triticeae</taxon>
        <taxon>Hordeinae</taxon>
        <taxon>Hordeum</taxon>
    </lineage>
</organism>
<evidence type="ECO:0000313" key="2">
    <source>
        <dbReference type="Proteomes" id="UP000011116"/>
    </source>
</evidence>
<dbReference type="Gramene" id="HORVU.MOREX.r3.1HG0033070.1">
    <property type="protein sequence ID" value="HORVU.MOREX.r3.1HG0033070.1.CDS1"/>
    <property type="gene ID" value="HORVU.MOREX.r3.1HG0033070"/>
</dbReference>
<dbReference type="PANTHER" id="PTHR33087">
    <property type="entry name" value="OS07G0539200 PROTEIN"/>
    <property type="match status" value="1"/>
</dbReference>
<name>A0A8I6W5A0_HORVV</name>
<accession>A0A8I6W5A0</accession>
<reference evidence="1" key="2">
    <citation type="submission" date="2020-10" db="EMBL/GenBank/DDBJ databases">
        <authorList>
            <person name="Scholz U."/>
            <person name="Mascher M."/>
            <person name="Fiebig A."/>
        </authorList>
    </citation>
    <scope>NUCLEOTIDE SEQUENCE [LARGE SCALE GENOMIC DNA]</scope>
    <source>
        <strain evidence="1">cv. Morex</strain>
    </source>
</reference>
<dbReference type="InterPro" id="IPR053253">
    <property type="entry name" value="Sex_diff_modulator"/>
</dbReference>
<dbReference type="Proteomes" id="UP000011116">
    <property type="component" value="Chromosome 1H"/>
</dbReference>
<dbReference type="AlphaFoldDB" id="A0A8I6W5A0"/>
<sequence length="347" mass="37552">MQCLIPDHDSRSCTIDCAGPAAPEHAAPPARECVGPAIRECAPVQAPPATVTRLARVPAVQGQEPARVMMAHSVEMEEAEQVLSRAMVASITSNMSRVSCAEVSDVLLNTFDLTDGDFTVHAHHPEDFLILFNTHTTRRRLDGDHFINSPRFSLSIRPWSKLAHVGSGVFEFSVELELRGIPAQARHLSTVEHILGESCWIERLHPNTRSRADMDTFRLAGRTHCSDNIRRAAVLEIVEQIPARLGSDAPTIRTLTYPISIAVARVASSRTPQLGGQPAVGNGGDGTCEGNGQNRATAAASVAVRTRNLRAALTAWLWTHPCGVLGTEPPVPMVLPSPTHGRRPPAW</sequence>
<keyword evidence="2" id="KW-1185">Reference proteome</keyword>
<evidence type="ECO:0000313" key="1">
    <source>
        <dbReference type="EnsemblPlants" id="HORVU.MOREX.r3.1HG0033070.1.CDS1"/>
    </source>
</evidence>